<dbReference type="CDD" id="cd00603">
    <property type="entry name" value="IPT_PCSR"/>
    <property type="match status" value="1"/>
</dbReference>
<dbReference type="RefSeq" id="WP_114308873.1">
    <property type="nucleotide sequence ID" value="NZ_QPJO01000002.1"/>
</dbReference>
<sequence>MKRINLLTLCLFILCLCGTNIISAVTDIDHNTKLDLCPAPIINNFMPLSGPENTLITITGNNFNSAATVSIDGIDMAFTVLNDAEITAFIPSGLTSNANILIESNGGCVGTSSNTFTLVQSDCSTADIYISEIYDAYSGDYAVIELYNPSASPVVIDNNYVIVRYGDVGNATPNNTFDQITGTIPPMDTFVIQMGSGNNCSPLDVDFNISTGINDNDEFKLYNNGVLIDVVNSPDERGYTVIRNANAPIPQTTYDISDWFIDSNENCANLGSHTADPIPDNTPNLTQPTSVSICENGTATFTANEDSGSATYQWNYLNASGNWVNLTDNATYQGSQTSTLTVSNATLALHATQYYCEMTTSSCTLVSNAAQLFVENPNVDTLADQTVCTSYTLPNLTDGNYYTGTNGTGTALFAGDVITTSQTLYIYNEVGTAPNNCSNQSSFEVIVNGTPNVDTLADQNVCTSYTLPNLTDGNYYTGTNGSGTALFAGDIITSSQTLYIYNEVGTAPNNCTNESSFEVIINGTPNVDTLADQTVCSTYTLPSLTDGNYYTGTNGSGTALFAGDSITSSQTLYIYNEVGTAPDNCTNESSFEVIVNGTVNVDTLADQTVCTSYTLPSLTDGNYYTGTNGTGTTLFAGDSITSSQTLYIYNEVGTAPDNCTNESSFSIEILPSTDFTLEASNITLSNNTLTVNMTDLTLDYSYAVDNSSFQTSNVFTNLAEGAHTLYVTDTNGCITKSLAFNITFDLIIPPFFTPNGDTVNDYWRVIDRNQVVKEILIFNRYGKLITQLIPTTSSWDGFYKGHLLEANDFWYLITLKTGEQLRGHFALKH</sequence>
<keyword evidence="1" id="KW-0732">Signal</keyword>
<dbReference type="OrthoDB" id="1391397at2"/>
<proteinExistence type="predicted"/>
<dbReference type="InterPro" id="IPR014756">
    <property type="entry name" value="Ig_E-set"/>
</dbReference>
<feature type="domain" description="IPT/TIG" evidence="3">
    <location>
        <begin position="40"/>
        <end position="117"/>
    </location>
</feature>
<organism evidence="4 5">
    <name type="scientific">Winogradskyella arenosi</name>
    <dbReference type="NCBI Taxonomy" id="533325"/>
    <lineage>
        <taxon>Bacteria</taxon>
        <taxon>Pseudomonadati</taxon>
        <taxon>Bacteroidota</taxon>
        <taxon>Flavobacteriia</taxon>
        <taxon>Flavobacteriales</taxon>
        <taxon>Flavobacteriaceae</taxon>
        <taxon>Winogradskyella</taxon>
    </lineage>
</organism>
<feature type="domain" description="LTD" evidence="2">
    <location>
        <begin position="124"/>
        <end position="232"/>
    </location>
</feature>
<dbReference type="EMBL" id="QPJO01000002">
    <property type="protein sequence ID" value="RCW92195.1"/>
    <property type="molecule type" value="Genomic_DNA"/>
</dbReference>
<protein>
    <submittedName>
        <fullName evidence="4">Gliding motility-associated-like protein</fullName>
    </submittedName>
</protein>
<dbReference type="SUPFAM" id="SSF48726">
    <property type="entry name" value="Immunoglobulin"/>
    <property type="match status" value="1"/>
</dbReference>
<reference evidence="4 5" key="1">
    <citation type="submission" date="2018-07" db="EMBL/GenBank/DDBJ databases">
        <title>Genomic Encyclopedia of Type Strains, Phase III (KMG-III): the genomes of soil and plant-associated and newly described type strains.</title>
        <authorList>
            <person name="Whitman W."/>
        </authorList>
    </citation>
    <scope>NUCLEOTIDE SEQUENCE [LARGE SCALE GENOMIC DNA]</scope>
    <source>
        <strain evidence="4 5">CECT 7958</strain>
    </source>
</reference>
<feature type="chain" id="PRO_5016894228" evidence="1">
    <location>
        <begin position="25"/>
        <end position="829"/>
    </location>
</feature>
<dbReference type="InterPro" id="IPR002909">
    <property type="entry name" value="IPT_dom"/>
</dbReference>
<evidence type="ECO:0000256" key="1">
    <source>
        <dbReference type="SAM" id="SignalP"/>
    </source>
</evidence>
<gene>
    <name evidence="4" type="ORF">DFQ08_102218</name>
</gene>
<dbReference type="AlphaFoldDB" id="A0A368ZKP0"/>
<dbReference type="Gene3D" id="2.60.40.10">
    <property type="entry name" value="Immunoglobulins"/>
    <property type="match status" value="1"/>
</dbReference>
<comment type="caution">
    <text evidence="4">The sequence shown here is derived from an EMBL/GenBank/DDBJ whole genome shotgun (WGS) entry which is preliminary data.</text>
</comment>
<dbReference type="Pfam" id="PF13585">
    <property type="entry name" value="CHU_C"/>
    <property type="match status" value="1"/>
</dbReference>
<dbReference type="InterPro" id="IPR013783">
    <property type="entry name" value="Ig-like_fold"/>
</dbReference>
<dbReference type="Pfam" id="PF01833">
    <property type="entry name" value="TIG"/>
    <property type="match status" value="1"/>
</dbReference>
<name>A0A368ZKP0_9FLAO</name>
<evidence type="ECO:0000259" key="3">
    <source>
        <dbReference type="Pfam" id="PF01833"/>
    </source>
</evidence>
<evidence type="ECO:0000313" key="4">
    <source>
        <dbReference type="EMBL" id="RCW92195.1"/>
    </source>
</evidence>
<dbReference type="InterPro" id="IPR001322">
    <property type="entry name" value="Lamin_tail_dom"/>
</dbReference>
<dbReference type="SUPFAM" id="SSF81296">
    <property type="entry name" value="E set domains"/>
    <property type="match status" value="1"/>
</dbReference>
<dbReference type="InterPro" id="IPR036179">
    <property type="entry name" value="Ig-like_dom_sf"/>
</dbReference>
<feature type="signal peptide" evidence="1">
    <location>
        <begin position="1"/>
        <end position="24"/>
    </location>
</feature>
<dbReference type="InterPro" id="IPR026341">
    <property type="entry name" value="T9SS_type_B"/>
</dbReference>
<evidence type="ECO:0000313" key="5">
    <source>
        <dbReference type="Proteomes" id="UP000253436"/>
    </source>
</evidence>
<evidence type="ECO:0000259" key="2">
    <source>
        <dbReference type="Pfam" id="PF00932"/>
    </source>
</evidence>
<dbReference type="Pfam" id="PF00932">
    <property type="entry name" value="LTD"/>
    <property type="match status" value="1"/>
</dbReference>
<keyword evidence="5" id="KW-1185">Reference proteome</keyword>
<dbReference type="Proteomes" id="UP000253436">
    <property type="component" value="Unassembled WGS sequence"/>
</dbReference>
<accession>A0A368ZKP0</accession>
<dbReference type="NCBIfam" id="TIGR04131">
    <property type="entry name" value="Bac_Flav_CTERM"/>
    <property type="match status" value="1"/>
</dbReference>